<proteinExistence type="predicted"/>
<dbReference type="SUPFAM" id="SSF53067">
    <property type="entry name" value="Actin-like ATPase domain"/>
    <property type="match status" value="2"/>
</dbReference>
<dbReference type="Pfam" id="PF17989">
    <property type="entry name" value="ALP_N"/>
    <property type="match status" value="1"/>
</dbReference>
<dbReference type="EMBL" id="NIHS01000016">
    <property type="protein sequence ID" value="PLT72019.1"/>
    <property type="molecule type" value="Genomic_DNA"/>
</dbReference>
<dbReference type="RefSeq" id="WP_101870847.1">
    <property type="nucleotide sequence ID" value="NZ_JALQCN010000006.1"/>
</dbReference>
<evidence type="ECO:0000313" key="4">
    <source>
        <dbReference type="Proteomes" id="UP000234891"/>
    </source>
</evidence>
<dbReference type="Proteomes" id="UP000234891">
    <property type="component" value="Unassembled WGS sequence"/>
</dbReference>
<accession>A0A2N5P806</accession>
<organism evidence="2 5">
    <name type="scientific">Mediterraneibacter gnavus</name>
    <name type="common">Ruminococcus gnavus</name>
    <dbReference type="NCBI Taxonomy" id="33038"/>
    <lineage>
        <taxon>Bacteria</taxon>
        <taxon>Bacillati</taxon>
        <taxon>Bacillota</taxon>
        <taxon>Clostridia</taxon>
        <taxon>Lachnospirales</taxon>
        <taxon>Lachnospiraceae</taxon>
        <taxon>Mediterraneibacter</taxon>
    </lineage>
</organism>
<evidence type="ECO:0000313" key="3">
    <source>
        <dbReference type="EMBL" id="PLT72019.1"/>
    </source>
</evidence>
<protein>
    <recommendedName>
        <fullName evidence="1">Actin-like protein N-terminal domain-containing protein</fullName>
    </recommendedName>
</protein>
<name>A0A2N5P806_MEDGN</name>
<dbReference type="AlphaFoldDB" id="A0A2N5P806"/>
<dbReference type="InterPro" id="IPR043129">
    <property type="entry name" value="ATPase_NBD"/>
</dbReference>
<dbReference type="InterPro" id="IPR040607">
    <property type="entry name" value="ALP_N"/>
</dbReference>
<evidence type="ECO:0000313" key="2">
    <source>
        <dbReference type="EMBL" id="PLT71290.1"/>
    </source>
</evidence>
<evidence type="ECO:0000313" key="5">
    <source>
        <dbReference type="Proteomes" id="UP000235093"/>
    </source>
</evidence>
<sequence>MGFVMSIDTGNKMMKTNHFIFHSGIKRKEQKILPGEEGIFFKGINYLESNQRISYLEDKTIDDRYYILTLLGVAKELEKEGIETGIHEGGIIPIQLLVGLPPGDYGKQIRKFREYFWRQGKTVYFSYKGKPYRIRYESVNVYMQGYSAYILVANQLYLQEQPKVLLIDIGGFTVDYLLVRYGVVDRTRIDSLPEGIIMLYKRIMVGIRQRFNLYLEETDIDNILFKRKTPYSELVIRRTFEIAAEYMSDLLGSFLEFGIDFRTTVTVFVGGGTVLLKDIIDEVWKRYHSTYYVLDDPKANVKGFIKQYMAEKAGY</sequence>
<dbReference type="EMBL" id="NIHT01000037">
    <property type="protein sequence ID" value="PLT71290.1"/>
    <property type="molecule type" value="Genomic_DNA"/>
</dbReference>
<gene>
    <name evidence="2" type="ORF">CDL23_15130</name>
    <name evidence="3" type="ORF">CDL26_10030</name>
</gene>
<dbReference type="Proteomes" id="UP000235093">
    <property type="component" value="Unassembled WGS sequence"/>
</dbReference>
<dbReference type="Gene3D" id="3.30.420.40">
    <property type="match status" value="2"/>
</dbReference>
<feature type="domain" description="Actin-like protein N-terminal" evidence="1">
    <location>
        <begin position="50"/>
        <end position="146"/>
    </location>
</feature>
<reference evidence="4 5" key="1">
    <citation type="journal article" date="2017" name="Genome Med.">
        <title>A novel Ruminococcus gnavus clade enriched in inflammatory bowel disease patients.</title>
        <authorList>
            <person name="Hall A.B."/>
            <person name="Yassour M."/>
            <person name="Sauk J."/>
            <person name="Garner A."/>
            <person name="Jiang X."/>
            <person name="Arthur T."/>
            <person name="Lagoudas G.K."/>
            <person name="Vatanen T."/>
            <person name="Fornelos N."/>
            <person name="Wilson R."/>
            <person name="Bertha M."/>
            <person name="Cohen M."/>
            <person name="Garber J."/>
            <person name="Khalili H."/>
            <person name="Gevers D."/>
            <person name="Ananthakrishnan A.N."/>
            <person name="Kugathasan S."/>
            <person name="Lander E.S."/>
            <person name="Blainey P."/>
            <person name="Vlamakis H."/>
            <person name="Xavier R.J."/>
            <person name="Huttenhower C."/>
        </authorList>
    </citation>
    <scope>NUCLEOTIDE SEQUENCE [LARGE SCALE GENOMIC DNA]</scope>
    <source>
        <strain evidence="3 4">RJX1124</strain>
        <strain evidence="2 5">RJX1125</strain>
    </source>
</reference>
<comment type="caution">
    <text evidence="2">The sequence shown here is derived from an EMBL/GenBank/DDBJ whole genome shotgun (WGS) entry which is preliminary data.</text>
</comment>
<evidence type="ECO:0000259" key="1">
    <source>
        <dbReference type="Pfam" id="PF17989"/>
    </source>
</evidence>